<name>A0A060ZQE3_9ACTN</name>
<accession>A0A060ZQE3</accession>
<dbReference type="HOGENOM" id="CLU_3066708_0_0_11"/>
<protein>
    <submittedName>
        <fullName evidence="2">Uncharacterized protein</fullName>
    </submittedName>
</protein>
<gene>
    <name evidence="2" type="ORF">SIRAN4767</name>
</gene>
<sequence length="53" mass="6049">MSAQPKTRYSCRTIPLPPFVLDALRERREQQRAEHGSYGAEWLGTCTGSSRRP</sequence>
<dbReference type="Gene3D" id="1.10.443.10">
    <property type="entry name" value="Intergrase catalytic core"/>
    <property type="match status" value="1"/>
</dbReference>
<proteinExistence type="predicted"/>
<dbReference type="GO" id="GO:0015074">
    <property type="term" value="P:DNA integration"/>
    <property type="evidence" value="ECO:0007669"/>
    <property type="project" value="InterPro"/>
</dbReference>
<reference evidence="2" key="1">
    <citation type="submission" date="2014-05" db="EMBL/GenBank/DDBJ databases">
        <authorList>
            <person name="Horn Fabian"/>
        </authorList>
    </citation>
    <scope>NUCLEOTIDE SEQUENCE</scope>
</reference>
<evidence type="ECO:0000313" key="2">
    <source>
        <dbReference type="EMBL" id="CDR08071.1"/>
    </source>
</evidence>
<dbReference type="AlphaFoldDB" id="A0A060ZQE3"/>
<dbReference type="GO" id="GO:0003677">
    <property type="term" value="F:DNA binding"/>
    <property type="evidence" value="ECO:0007669"/>
    <property type="project" value="InterPro"/>
</dbReference>
<dbReference type="GO" id="GO:0006310">
    <property type="term" value="P:DNA recombination"/>
    <property type="evidence" value="ECO:0007669"/>
    <property type="project" value="InterPro"/>
</dbReference>
<organism evidence="2">
    <name type="scientific">Streptomyces iranensis</name>
    <dbReference type="NCBI Taxonomy" id="576784"/>
    <lineage>
        <taxon>Bacteria</taxon>
        <taxon>Bacillati</taxon>
        <taxon>Actinomycetota</taxon>
        <taxon>Actinomycetes</taxon>
        <taxon>Kitasatosporales</taxon>
        <taxon>Streptomycetaceae</taxon>
        <taxon>Streptomyces</taxon>
        <taxon>Streptomyces violaceusniger group</taxon>
    </lineage>
</organism>
<evidence type="ECO:0000256" key="1">
    <source>
        <dbReference type="SAM" id="MobiDB-lite"/>
    </source>
</evidence>
<feature type="region of interest" description="Disordered" evidence="1">
    <location>
        <begin position="31"/>
        <end position="53"/>
    </location>
</feature>
<dbReference type="InterPro" id="IPR013762">
    <property type="entry name" value="Integrase-like_cat_sf"/>
</dbReference>
<dbReference type="EMBL" id="LK022848">
    <property type="protein sequence ID" value="CDR08071.1"/>
    <property type="molecule type" value="Genomic_DNA"/>
</dbReference>